<evidence type="ECO:0000313" key="2">
    <source>
        <dbReference type="Proteomes" id="UP000265800"/>
    </source>
</evidence>
<reference evidence="1 2" key="1">
    <citation type="submission" date="2018-08" db="EMBL/GenBank/DDBJ databases">
        <title>Meiothermus luteus KCTC 52599 genome sequencing project.</title>
        <authorList>
            <person name="Da Costa M.S."/>
            <person name="Albuquerque L."/>
            <person name="Raposo P."/>
            <person name="Froufe H.J.C."/>
            <person name="Barroso C.S."/>
            <person name="Egas C."/>
        </authorList>
    </citation>
    <scope>NUCLEOTIDE SEQUENCE [LARGE SCALE GENOMIC DNA]</scope>
    <source>
        <strain evidence="1 2">KCTC 52599</strain>
    </source>
</reference>
<comment type="caution">
    <text evidence="1">The sequence shown here is derived from an EMBL/GenBank/DDBJ whole genome shotgun (WGS) entry which is preliminary data.</text>
</comment>
<dbReference type="InterPro" id="IPR036188">
    <property type="entry name" value="FAD/NAD-bd_sf"/>
</dbReference>
<name>A0A399EMT2_9DEIN</name>
<organism evidence="1 2">
    <name type="scientific">Meiothermus luteus</name>
    <dbReference type="NCBI Taxonomy" id="2026184"/>
    <lineage>
        <taxon>Bacteria</taxon>
        <taxon>Thermotogati</taxon>
        <taxon>Deinococcota</taxon>
        <taxon>Deinococci</taxon>
        <taxon>Thermales</taxon>
        <taxon>Thermaceae</taxon>
        <taxon>Meiothermus</taxon>
    </lineage>
</organism>
<dbReference type="Pfam" id="PF05834">
    <property type="entry name" value="Lycopene_cycl"/>
    <property type="match status" value="1"/>
</dbReference>
<gene>
    <name evidence="1" type="ORF">Mlute_02186</name>
</gene>
<dbReference type="Proteomes" id="UP000265800">
    <property type="component" value="Unassembled WGS sequence"/>
</dbReference>
<protein>
    <submittedName>
        <fullName evidence="1">Lycopene cyclase family protein</fullName>
    </submittedName>
</protein>
<dbReference type="OrthoDB" id="24355at2"/>
<dbReference type="RefSeq" id="WP_119360730.1">
    <property type="nucleotide sequence ID" value="NZ_QWKZ01000080.1"/>
</dbReference>
<evidence type="ECO:0000313" key="1">
    <source>
        <dbReference type="EMBL" id="RIH83451.1"/>
    </source>
</evidence>
<accession>A0A399EMT2</accession>
<dbReference type="EMBL" id="QWKZ01000080">
    <property type="protein sequence ID" value="RIH83451.1"/>
    <property type="molecule type" value="Genomic_DNA"/>
</dbReference>
<proteinExistence type="predicted"/>
<sequence>MGERYDYIVVGAGAAGLSLAYHLVQAGVEGRVLLLERAPKTKNDRTWCFWETGTGSFEPLVFRRWEHLWFYGEGQALRLSIAPYAYKMIRSCDFYAHMERWISGQPQLTLRYGEVSRIGEDQQGPWVEQEGRVYWGRWVFSSLYQPPPPSPRYHHLLQHFKGWVVRTSGPVFDPQAAVLMDFRLPQRGPACFGYVLPFDAQTALVEYTLFSPRLLPPEAYDQGLREYLEDVLGVGRYEVLESEFGVIPMTDAPFPRRPSPRVIRIGTAGGCTKASTGYTFQRIQAQTRRIAQALRETGRPILPPGSSRHALMDSVLLHLLERGYAPGERVFSRLFRKNPPQRVLRFLDEATGWLEDLQVMASVDIPVFARAVLGTLLRRWGVGAWR</sequence>
<dbReference type="SUPFAM" id="SSF51905">
    <property type="entry name" value="FAD/NAD(P)-binding domain"/>
    <property type="match status" value="1"/>
</dbReference>
<dbReference type="Gene3D" id="3.50.50.60">
    <property type="entry name" value="FAD/NAD(P)-binding domain"/>
    <property type="match status" value="1"/>
</dbReference>
<dbReference type="AlphaFoldDB" id="A0A399EMT2"/>
<keyword evidence="2" id="KW-1185">Reference proteome</keyword>